<evidence type="ECO:0000313" key="3">
    <source>
        <dbReference type="Proteomes" id="UP000192783"/>
    </source>
</evidence>
<accession>A0A1W1WZR9</accession>
<dbReference type="RefSeq" id="WP_084055712.1">
    <property type="nucleotide sequence ID" value="NZ_FWXF01000001.1"/>
</dbReference>
<evidence type="ECO:0008006" key="4">
    <source>
        <dbReference type="Google" id="ProtNLM"/>
    </source>
</evidence>
<evidence type="ECO:0000313" key="2">
    <source>
        <dbReference type="EMBL" id="SMC17145.1"/>
    </source>
</evidence>
<feature type="chain" id="PRO_5012212984" description="Outer membrane protein beta-barrel domain-containing protein" evidence="1">
    <location>
        <begin position="26"/>
        <end position="220"/>
    </location>
</feature>
<keyword evidence="3" id="KW-1185">Reference proteome</keyword>
<sequence>MTKRGLLLILACVCVVAFGGASWVAAQPAKDITEEVIVGPGSVSVATKKDIMMSFGALVRFIPTSESNWDFGMGDKVSGFLGGGLPSYLFKSHANEAGTVTGGYIRNEDKIYFNALPQDRKWSFYAALEFDRPIDTNTVDNRGGNSDNSNFGMERLNVSVALPFNTRLHAGWDIWALITTMALPWSMPMTTPVFGWMVRQAPSPIASAISSWRTRTSKAG</sequence>
<protein>
    <recommendedName>
        <fullName evidence="4">Outer membrane protein beta-barrel domain-containing protein</fullName>
    </recommendedName>
</protein>
<keyword evidence="1" id="KW-0732">Signal</keyword>
<feature type="signal peptide" evidence="1">
    <location>
        <begin position="1"/>
        <end position="25"/>
    </location>
</feature>
<reference evidence="2 3" key="1">
    <citation type="submission" date="2017-04" db="EMBL/GenBank/DDBJ databases">
        <authorList>
            <person name="Afonso C.L."/>
            <person name="Miller P.J."/>
            <person name="Scott M.A."/>
            <person name="Spackman E."/>
            <person name="Goraichik I."/>
            <person name="Dimitrov K.M."/>
            <person name="Suarez D.L."/>
            <person name="Swayne D.E."/>
        </authorList>
    </citation>
    <scope>NUCLEOTIDE SEQUENCE [LARGE SCALE GENOMIC DNA]</scope>
    <source>
        <strain evidence="2 3">DSM 13146</strain>
    </source>
</reference>
<dbReference type="EMBL" id="FWXF01000001">
    <property type="protein sequence ID" value="SMC17145.1"/>
    <property type="molecule type" value="Genomic_DNA"/>
</dbReference>
<organism evidence="2 3">
    <name type="scientific">Desulfacinum hydrothermale DSM 13146</name>
    <dbReference type="NCBI Taxonomy" id="1121390"/>
    <lineage>
        <taxon>Bacteria</taxon>
        <taxon>Pseudomonadati</taxon>
        <taxon>Thermodesulfobacteriota</taxon>
        <taxon>Syntrophobacteria</taxon>
        <taxon>Syntrophobacterales</taxon>
        <taxon>Syntrophobacteraceae</taxon>
        <taxon>Desulfacinum</taxon>
    </lineage>
</organism>
<evidence type="ECO:0000256" key="1">
    <source>
        <dbReference type="SAM" id="SignalP"/>
    </source>
</evidence>
<dbReference type="AlphaFoldDB" id="A0A1W1WZR9"/>
<name>A0A1W1WZR9_9BACT</name>
<proteinExistence type="predicted"/>
<gene>
    <name evidence="2" type="ORF">SAMN02746041_00237</name>
</gene>
<dbReference type="Proteomes" id="UP000192783">
    <property type="component" value="Unassembled WGS sequence"/>
</dbReference>